<gene>
    <name evidence="1" type="ORF">PICMEDRAFT_74545</name>
</gene>
<dbReference type="RefSeq" id="XP_019015405.1">
    <property type="nucleotide sequence ID" value="XM_019164798.1"/>
</dbReference>
<protein>
    <submittedName>
        <fullName evidence="1">Uncharacterized protein</fullName>
    </submittedName>
</protein>
<organism evidence="1 2">
    <name type="scientific">Pichia membranifaciens NRRL Y-2026</name>
    <dbReference type="NCBI Taxonomy" id="763406"/>
    <lineage>
        <taxon>Eukaryota</taxon>
        <taxon>Fungi</taxon>
        <taxon>Dikarya</taxon>
        <taxon>Ascomycota</taxon>
        <taxon>Saccharomycotina</taxon>
        <taxon>Pichiomycetes</taxon>
        <taxon>Pichiales</taxon>
        <taxon>Pichiaceae</taxon>
        <taxon>Pichia</taxon>
    </lineage>
</organism>
<sequence length="788" mass="91755">MCIKSVIVSPIDGLAQWEENFLENLINQQKYELLLMFSGSMEDTEMFDLGLISFNLSKFWFSTAQMYTVYRITPISKRLPIAIGIADILAVSGKEKLALNYYSTAIGLIQKFSRNNIDLYNYCTGQKALIEKKFEKLKESSRIDLIPCQQKSMLFVDYDFFEAKMCIFEYFLSSIPCPGKDDYEFAWNVIKDWNLYKSTSSIVLSGIVTKGNLDLEKSLDATFNFISSFPLKLLSKKMMAYSSVEYIIDENLMKFEDAMFGGEPTMEQIISKSEIFHKDQSYLRYLLIYLKSKLILSVKKFILANTDKTFIICEFDMITKFCQLLIELIKPDSESNLLKKYAEKRKKFLHTYQNDIEAFQDEILKIGMTSIIYTFLAYRDDEALTKYCLNPEIRVLKIKLFKKSVFLLRTLYIMFKARNLELENRTIIKKVMVYSDEIMAFLAAEEILPESNENRMEKFRKTNKFFTERLIAGYISLLERNASDDSSNLSLIKHLMYCILLQGGYHISVIWFLSRLSEFAQMKSAVSLISDEDDNDDFHSAMFGGNVTQYKEEFELIIRKICLAQESVEVIKLKSYENDQEIEIEKSQSYTHRNGHHLILPQVIINSENELIFLPEFSNFIQDGNTIRMNLTGGKQDVDKGEKWQEGKDKISANTYIKLKGILRPTRESIYECIKKSDILIESILNSGKIALVKDLKRSHQARQLIDDACGRMVLPYMGEDEILEEYGEWNRQKRADKTMLEHVVREKVQQYRREFPLSESERETREALWRRMVSSGAAGYTAKMILE</sequence>
<proteinExistence type="predicted"/>
<dbReference type="GeneID" id="30181485"/>
<dbReference type="OrthoDB" id="3991681at2759"/>
<dbReference type="EMBL" id="KV454007">
    <property type="protein sequence ID" value="ODQ44292.1"/>
    <property type="molecule type" value="Genomic_DNA"/>
</dbReference>
<dbReference type="AlphaFoldDB" id="A0A1E3NDU6"/>
<accession>A0A1E3NDU6</accession>
<evidence type="ECO:0000313" key="2">
    <source>
        <dbReference type="Proteomes" id="UP000094455"/>
    </source>
</evidence>
<keyword evidence="2" id="KW-1185">Reference proteome</keyword>
<name>A0A1E3NDU6_9ASCO</name>
<reference evidence="1 2" key="1">
    <citation type="journal article" date="2016" name="Proc. Natl. Acad. Sci. U.S.A.">
        <title>Comparative genomics of biotechnologically important yeasts.</title>
        <authorList>
            <person name="Riley R."/>
            <person name="Haridas S."/>
            <person name="Wolfe K.H."/>
            <person name="Lopes M.R."/>
            <person name="Hittinger C.T."/>
            <person name="Goeker M."/>
            <person name="Salamov A.A."/>
            <person name="Wisecaver J.H."/>
            <person name="Long T.M."/>
            <person name="Calvey C.H."/>
            <person name="Aerts A.L."/>
            <person name="Barry K.W."/>
            <person name="Choi C."/>
            <person name="Clum A."/>
            <person name="Coughlan A.Y."/>
            <person name="Deshpande S."/>
            <person name="Douglass A.P."/>
            <person name="Hanson S.J."/>
            <person name="Klenk H.-P."/>
            <person name="LaButti K.M."/>
            <person name="Lapidus A."/>
            <person name="Lindquist E.A."/>
            <person name="Lipzen A.M."/>
            <person name="Meier-Kolthoff J.P."/>
            <person name="Ohm R.A."/>
            <person name="Otillar R.P."/>
            <person name="Pangilinan J.L."/>
            <person name="Peng Y."/>
            <person name="Rokas A."/>
            <person name="Rosa C.A."/>
            <person name="Scheuner C."/>
            <person name="Sibirny A.A."/>
            <person name="Slot J.C."/>
            <person name="Stielow J.B."/>
            <person name="Sun H."/>
            <person name="Kurtzman C.P."/>
            <person name="Blackwell M."/>
            <person name="Grigoriev I.V."/>
            <person name="Jeffries T.W."/>
        </authorList>
    </citation>
    <scope>NUCLEOTIDE SEQUENCE [LARGE SCALE GENOMIC DNA]</scope>
    <source>
        <strain evidence="1 2">NRRL Y-2026</strain>
    </source>
</reference>
<evidence type="ECO:0000313" key="1">
    <source>
        <dbReference type="EMBL" id="ODQ44292.1"/>
    </source>
</evidence>
<dbReference type="Proteomes" id="UP000094455">
    <property type="component" value="Unassembled WGS sequence"/>
</dbReference>